<evidence type="ECO:0000259" key="5">
    <source>
        <dbReference type="PROSITE" id="PS50977"/>
    </source>
</evidence>
<dbReference type="GO" id="GO:0000976">
    <property type="term" value="F:transcription cis-regulatory region binding"/>
    <property type="evidence" value="ECO:0007669"/>
    <property type="project" value="TreeGrafter"/>
</dbReference>
<dbReference type="InterPro" id="IPR009057">
    <property type="entry name" value="Homeodomain-like_sf"/>
</dbReference>
<evidence type="ECO:0000256" key="3">
    <source>
        <dbReference type="ARBA" id="ARBA00023163"/>
    </source>
</evidence>
<dbReference type="InterPro" id="IPR023772">
    <property type="entry name" value="DNA-bd_HTH_TetR-type_CS"/>
</dbReference>
<gene>
    <name evidence="6" type="ORF">ABOD76_04860</name>
</gene>
<name>A0AAU7U6E4_9DEIO</name>
<proteinExistence type="predicted"/>
<dbReference type="RefSeq" id="WP_350241975.1">
    <property type="nucleotide sequence ID" value="NZ_CP158298.1"/>
</dbReference>
<dbReference type="PANTHER" id="PTHR30055">
    <property type="entry name" value="HTH-TYPE TRANSCRIPTIONAL REGULATOR RUTR"/>
    <property type="match status" value="1"/>
</dbReference>
<sequence>MNKAARGRHTHGNPEEQLAFLTRKRPQQARSRRMVERLLAAAAEVFVREGFTAATTNRIAEAAGVSVGSLYQFFPNKHALLAELQGIWTARLGAELDAALTSPHRPVIDLIDDVLGVHARLQRESAGLLGFLLTTRLESTSRTVRQAILERLEQMATLRRADLDAGQVHLMALMTLHIADALYTVPPGQAGDPLLRQQVRQALLGYLTLTLAAPPAGP</sequence>
<dbReference type="InterPro" id="IPR001647">
    <property type="entry name" value="HTH_TetR"/>
</dbReference>
<protein>
    <submittedName>
        <fullName evidence="6">TetR/AcrR family transcriptional regulator</fullName>
    </submittedName>
</protein>
<evidence type="ECO:0000313" key="6">
    <source>
        <dbReference type="EMBL" id="XBV84021.1"/>
    </source>
</evidence>
<dbReference type="InterPro" id="IPR050109">
    <property type="entry name" value="HTH-type_TetR-like_transc_reg"/>
</dbReference>
<keyword evidence="3" id="KW-0804">Transcription</keyword>
<organism evidence="6">
    <name type="scientific">Deinococcus sonorensis KR-87</name>
    <dbReference type="NCBI Taxonomy" id="694439"/>
    <lineage>
        <taxon>Bacteria</taxon>
        <taxon>Thermotogati</taxon>
        <taxon>Deinococcota</taxon>
        <taxon>Deinococci</taxon>
        <taxon>Deinococcales</taxon>
        <taxon>Deinococcaceae</taxon>
        <taxon>Deinococcus</taxon>
    </lineage>
</organism>
<evidence type="ECO:0000256" key="1">
    <source>
        <dbReference type="ARBA" id="ARBA00023015"/>
    </source>
</evidence>
<keyword evidence="6" id="KW-0614">Plasmid</keyword>
<geneLocation type="plasmid" evidence="6">
    <name>pDson03</name>
</geneLocation>
<dbReference type="GO" id="GO:0003700">
    <property type="term" value="F:DNA-binding transcription factor activity"/>
    <property type="evidence" value="ECO:0007669"/>
    <property type="project" value="TreeGrafter"/>
</dbReference>
<dbReference type="PROSITE" id="PS01081">
    <property type="entry name" value="HTH_TETR_1"/>
    <property type="match status" value="1"/>
</dbReference>
<evidence type="ECO:0000256" key="2">
    <source>
        <dbReference type="ARBA" id="ARBA00023125"/>
    </source>
</evidence>
<dbReference type="EMBL" id="CP158298">
    <property type="protein sequence ID" value="XBV84021.1"/>
    <property type="molecule type" value="Genomic_DNA"/>
</dbReference>
<dbReference type="PANTHER" id="PTHR30055:SF234">
    <property type="entry name" value="HTH-TYPE TRANSCRIPTIONAL REGULATOR BETI"/>
    <property type="match status" value="1"/>
</dbReference>
<keyword evidence="1" id="KW-0805">Transcription regulation</keyword>
<evidence type="ECO:0000256" key="4">
    <source>
        <dbReference type="PROSITE-ProRule" id="PRU00335"/>
    </source>
</evidence>
<dbReference type="Gene3D" id="1.10.357.10">
    <property type="entry name" value="Tetracycline Repressor, domain 2"/>
    <property type="match status" value="1"/>
</dbReference>
<accession>A0AAU7U6E4</accession>
<dbReference type="SUPFAM" id="SSF46689">
    <property type="entry name" value="Homeodomain-like"/>
    <property type="match status" value="1"/>
</dbReference>
<reference evidence="6" key="1">
    <citation type="submission" date="2024-06" db="EMBL/GenBank/DDBJ databases">
        <title>Draft Genome Sequence of Deinococcus sonorensis Type Strain KR-87, a Biofilm Producing Representative of the Genus Deinococcus.</title>
        <authorList>
            <person name="Boren L.S."/>
            <person name="Grosso R.A."/>
            <person name="Hugenberg-Cox A.N."/>
            <person name="Hill J.T.E."/>
            <person name="Albert C.M."/>
            <person name="Tuohy J.M."/>
        </authorList>
    </citation>
    <scope>NUCLEOTIDE SEQUENCE</scope>
    <source>
        <strain evidence="6">KR-87</strain>
        <plasmid evidence="6">pDson03</plasmid>
    </source>
</reference>
<dbReference type="AlphaFoldDB" id="A0AAU7U6E4"/>
<dbReference type="PROSITE" id="PS50977">
    <property type="entry name" value="HTH_TETR_2"/>
    <property type="match status" value="1"/>
</dbReference>
<dbReference type="KEGG" id="dsc:ABOD76_04860"/>
<dbReference type="Pfam" id="PF00440">
    <property type="entry name" value="TetR_N"/>
    <property type="match status" value="1"/>
</dbReference>
<feature type="DNA-binding region" description="H-T-H motif" evidence="4">
    <location>
        <begin position="55"/>
        <end position="74"/>
    </location>
</feature>
<keyword evidence="2 4" id="KW-0238">DNA-binding</keyword>
<feature type="domain" description="HTH tetR-type" evidence="5">
    <location>
        <begin position="32"/>
        <end position="92"/>
    </location>
</feature>
<dbReference type="PRINTS" id="PR00455">
    <property type="entry name" value="HTHTETR"/>
</dbReference>